<reference evidence="1 4" key="1">
    <citation type="submission" date="2018-06" db="EMBL/GenBank/DDBJ databases">
        <authorList>
            <consortium name="Pathogen Informatics"/>
            <person name="Doyle S."/>
        </authorList>
    </citation>
    <scope>NUCLEOTIDE SEQUENCE [LARGE SCALE GENOMIC DNA]</scope>
    <source>
        <strain evidence="1 4">NCTC9426</strain>
    </source>
</reference>
<dbReference type="Proteomes" id="UP001163632">
    <property type="component" value="Chromosome"/>
</dbReference>
<proteinExistence type="predicted"/>
<organism evidence="1 4">
    <name type="scientific">Moraxella bovis</name>
    <dbReference type="NCBI Taxonomy" id="476"/>
    <lineage>
        <taxon>Bacteria</taxon>
        <taxon>Pseudomonadati</taxon>
        <taxon>Pseudomonadota</taxon>
        <taxon>Gammaproteobacteria</taxon>
        <taxon>Moraxellales</taxon>
        <taxon>Moraxellaceae</taxon>
        <taxon>Moraxella</taxon>
    </lineage>
</organism>
<evidence type="ECO:0000313" key="3">
    <source>
        <dbReference type="EMBL" id="UZA51589.1"/>
    </source>
</evidence>
<sequence>MTNSQAIHLDDLNLDELDFDTMLGDLADVSVVGGFDGGNDDGCEGGACKI</sequence>
<keyword evidence="6" id="KW-1185">Reference proteome</keyword>
<evidence type="ECO:0000313" key="6">
    <source>
        <dbReference type="Proteomes" id="UP001163632"/>
    </source>
</evidence>
<dbReference type="Proteomes" id="UP000254133">
    <property type="component" value="Unassembled WGS sequence"/>
</dbReference>
<accession>A0A378PRE0</accession>
<evidence type="ECO:0000313" key="1">
    <source>
        <dbReference type="EMBL" id="STY90699.1"/>
    </source>
</evidence>
<protein>
    <submittedName>
        <fullName evidence="1">Uncharacterized protein</fullName>
    </submittedName>
</protein>
<gene>
    <name evidence="2" type="ORF">LP092_14910</name>
    <name evidence="3" type="ORF">LP129_14130</name>
    <name evidence="1" type="ORF">NCTC9426_00723</name>
</gene>
<evidence type="ECO:0000313" key="2">
    <source>
        <dbReference type="EMBL" id="UZA03187.1"/>
    </source>
</evidence>
<dbReference type="EMBL" id="UGPZ01000002">
    <property type="protein sequence ID" value="STY90699.1"/>
    <property type="molecule type" value="Genomic_DNA"/>
</dbReference>
<dbReference type="EMBL" id="CP087781">
    <property type="protein sequence ID" value="UZA51589.1"/>
    <property type="molecule type" value="Genomic_DNA"/>
</dbReference>
<reference evidence="2 5" key="2">
    <citation type="journal article" date="2022" name="BMC Microbiol.">
        <title>Whole genome sequencing of Moraxella bovis strains from North America reveals two genotypes with different genetic determinants.</title>
        <authorList>
            <person name="Wynn E.L."/>
            <person name="Hille M.M."/>
            <person name="Loy J.D."/>
            <person name="Schuller G."/>
            <person name="Kuhn K.L."/>
            <person name="Dickey A.M."/>
            <person name="Bono J.L."/>
            <person name="Clawson M.L."/>
        </authorList>
    </citation>
    <scope>NUCLEOTIDE SEQUENCE</scope>
    <source>
        <strain evidence="2">SAM102599</strain>
        <strain evidence="3 5">SAM57978</strain>
    </source>
</reference>
<dbReference type="RefSeq" id="WP_162860328.1">
    <property type="nucleotide sequence ID" value="NZ_CP030241.1"/>
</dbReference>
<name>A0A378PRE0_MORBO</name>
<dbReference type="GeneID" id="77187216"/>
<dbReference type="EMBL" id="CP087830">
    <property type="protein sequence ID" value="UZA03187.1"/>
    <property type="molecule type" value="Genomic_DNA"/>
</dbReference>
<dbReference type="Proteomes" id="UP001163283">
    <property type="component" value="Chromosome"/>
</dbReference>
<dbReference type="AlphaFoldDB" id="A0A378PRE0"/>
<evidence type="ECO:0000313" key="5">
    <source>
        <dbReference type="Proteomes" id="UP001163283"/>
    </source>
</evidence>
<evidence type="ECO:0000313" key="4">
    <source>
        <dbReference type="Proteomes" id="UP000254133"/>
    </source>
</evidence>